<dbReference type="Proteomes" id="UP001278500">
    <property type="component" value="Unassembled WGS sequence"/>
</dbReference>
<dbReference type="PANTHER" id="PTHR47706">
    <property type="entry name" value="NMRA-LIKE FAMILY PROTEIN"/>
    <property type="match status" value="1"/>
</dbReference>
<keyword evidence="1" id="KW-0521">NADP</keyword>
<evidence type="ECO:0000313" key="5">
    <source>
        <dbReference type="Proteomes" id="UP001278500"/>
    </source>
</evidence>
<sequence>MSSTINTVAVLGGTGNLGTHIVRALLVGGFTVTILTRPGSTSPRPSFSPYTVPFTEVDYSSPSSLRDAFQGQDAVVSVLATAVVQEQKKIIDAAVEAGVKRFVPSEFGVNTRKAGIEKTRIGELLAGKRGFVDYLISKEGDGISWTGLSTGLFFDPVHVLSNGLGGIDIKNGKATIIDSGTEPWPASLRSHVGRAVSEILRHPDLTRNQYLSTASFNVSQNQLLKIVEELTGKKLEVANVSSKDIFKQGEEKLKRGDYSAFVEFLKVHFLADGAGNALGEEESANEKLGLVTEDVRAVVKGYLEGEGLLAA</sequence>
<reference evidence="4" key="2">
    <citation type="submission" date="2023-06" db="EMBL/GenBank/DDBJ databases">
        <authorList>
            <consortium name="Lawrence Berkeley National Laboratory"/>
            <person name="Haridas S."/>
            <person name="Hensen N."/>
            <person name="Bonometti L."/>
            <person name="Westerberg I."/>
            <person name="Brannstrom I.O."/>
            <person name="Guillou S."/>
            <person name="Cros-Aarteil S."/>
            <person name="Calhoun S."/>
            <person name="Kuo A."/>
            <person name="Mondo S."/>
            <person name="Pangilinan J."/>
            <person name="Riley R."/>
            <person name="Labutti K."/>
            <person name="Andreopoulos B."/>
            <person name="Lipzen A."/>
            <person name="Chen C."/>
            <person name="Yanf M."/>
            <person name="Daum C."/>
            <person name="Ng V."/>
            <person name="Clum A."/>
            <person name="Steindorff A."/>
            <person name="Ohm R."/>
            <person name="Martin F."/>
            <person name="Silar P."/>
            <person name="Natvig D."/>
            <person name="Lalanne C."/>
            <person name="Gautier V."/>
            <person name="Ament-Velasquez S.L."/>
            <person name="Kruys A."/>
            <person name="Hutchinson M.I."/>
            <person name="Powell A.J."/>
            <person name="Barry K."/>
            <person name="Miller A.N."/>
            <person name="Grigoriev I.V."/>
            <person name="Debuchy R."/>
            <person name="Gladieux P."/>
            <person name="Thoren M.H."/>
            <person name="Johannesson H."/>
        </authorList>
    </citation>
    <scope>NUCLEOTIDE SEQUENCE</scope>
    <source>
        <strain evidence="4">CBS 560.94</strain>
    </source>
</reference>
<proteinExistence type="predicted"/>
<evidence type="ECO:0000256" key="1">
    <source>
        <dbReference type="ARBA" id="ARBA00022857"/>
    </source>
</evidence>
<dbReference type="Gene3D" id="3.40.50.720">
    <property type="entry name" value="NAD(P)-binding Rossmann-like Domain"/>
    <property type="match status" value="1"/>
</dbReference>
<name>A0AAE0JGQ7_9PEZI</name>
<dbReference type="EMBL" id="JAUEPP010000003">
    <property type="protein sequence ID" value="KAK3347563.1"/>
    <property type="molecule type" value="Genomic_DNA"/>
</dbReference>
<keyword evidence="2" id="KW-0560">Oxidoreductase</keyword>
<dbReference type="CDD" id="cd05259">
    <property type="entry name" value="PCBER_SDR_a"/>
    <property type="match status" value="1"/>
</dbReference>
<dbReference type="InterPro" id="IPR051609">
    <property type="entry name" value="NmrA/Isoflavone_reductase-like"/>
</dbReference>
<evidence type="ECO:0000256" key="2">
    <source>
        <dbReference type="ARBA" id="ARBA00023002"/>
    </source>
</evidence>
<evidence type="ECO:0000313" key="4">
    <source>
        <dbReference type="EMBL" id="KAK3347563.1"/>
    </source>
</evidence>
<evidence type="ECO:0000259" key="3">
    <source>
        <dbReference type="Pfam" id="PF05368"/>
    </source>
</evidence>
<dbReference type="PANTHER" id="PTHR47706:SF10">
    <property type="entry name" value="NMRA-LIKE DOMAIN-CONTAINING PROTEIN"/>
    <property type="match status" value="1"/>
</dbReference>
<dbReference type="InterPro" id="IPR045312">
    <property type="entry name" value="PCBER-like"/>
</dbReference>
<protein>
    <recommendedName>
        <fullName evidence="3">NmrA-like domain-containing protein</fullName>
    </recommendedName>
</protein>
<dbReference type="RefSeq" id="XP_062682645.1">
    <property type="nucleotide sequence ID" value="XM_062830071.1"/>
</dbReference>
<dbReference type="Pfam" id="PF05368">
    <property type="entry name" value="NmrA"/>
    <property type="match status" value="1"/>
</dbReference>
<feature type="domain" description="NmrA-like" evidence="3">
    <location>
        <begin position="6"/>
        <end position="248"/>
    </location>
</feature>
<dbReference type="SUPFAM" id="SSF51735">
    <property type="entry name" value="NAD(P)-binding Rossmann-fold domains"/>
    <property type="match status" value="1"/>
</dbReference>
<organism evidence="4 5">
    <name type="scientific">Neurospora tetraspora</name>
    <dbReference type="NCBI Taxonomy" id="94610"/>
    <lineage>
        <taxon>Eukaryota</taxon>
        <taxon>Fungi</taxon>
        <taxon>Dikarya</taxon>
        <taxon>Ascomycota</taxon>
        <taxon>Pezizomycotina</taxon>
        <taxon>Sordariomycetes</taxon>
        <taxon>Sordariomycetidae</taxon>
        <taxon>Sordariales</taxon>
        <taxon>Sordariaceae</taxon>
        <taxon>Neurospora</taxon>
    </lineage>
</organism>
<keyword evidence="5" id="KW-1185">Reference proteome</keyword>
<dbReference type="Gene3D" id="3.90.25.10">
    <property type="entry name" value="UDP-galactose 4-epimerase, domain 1"/>
    <property type="match status" value="1"/>
</dbReference>
<comment type="caution">
    <text evidence="4">The sequence shown here is derived from an EMBL/GenBank/DDBJ whole genome shotgun (WGS) entry which is preliminary data.</text>
</comment>
<dbReference type="GO" id="GO:0016491">
    <property type="term" value="F:oxidoreductase activity"/>
    <property type="evidence" value="ECO:0007669"/>
    <property type="project" value="UniProtKB-KW"/>
</dbReference>
<reference evidence="4" key="1">
    <citation type="journal article" date="2023" name="Mol. Phylogenet. Evol.">
        <title>Genome-scale phylogeny and comparative genomics of the fungal order Sordariales.</title>
        <authorList>
            <person name="Hensen N."/>
            <person name="Bonometti L."/>
            <person name="Westerberg I."/>
            <person name="Brannstrom I.O."/>
            <person name="Guillou S."/>
            <person name="Cros-Aarteil S."/>
            <person name="Calhoun S."/>
            <person name="Haridas S."/>
            <person name="Kuo A."/>
            <person name="Mondo S."/>
            <person name="Pangilinan J."/>
            <person name="Riley R."/>
            <person name="LaButti K."/>
            <person name="Andreopoulos B."/>
            <person name="Lipzen A."/>
            <person name="Chen C."/>
            <person name="Yan M."/>
            <person name="Daum C."/>
            <person name="Ng V."/>
            <person name="Clum A."/>
            <person name="Steindorff A."/>
            <person name="Ohm R.A."/>
            <person name="Martin F."/>
            <person name="Silar P."/>
            <person name="Natvig D.O."/>
            <person name="Lalanne C."/>
            <person name="Gautier V."/>
            <person name="Ament-Velasquez S.L."/>
            <person name="Kruys A."/>
            <person name="Hutchinson M.I."/>
            <person name="Powell A.J."/>
            <person name="Barry K."/>
            <person name="Miller A.N."/>
            <person name="Grigoriev I.V."/>
            <person name="Debuchy R."/>
            <person name="Gladieux P."/>
            <person name="Hiltunen Thoren M."/>
            <person name="Johannesson H."/>
        </authorList>
    </citation>
    <scope>NUCLEOTIDE SEQUENCE</scope>
    <source>
        <strain evidence="4">CBS 560.94</strain>
    </source>
</reference>
<accession>A0AAE0JGQ7</accession>
<dbReference type="GeneID" id="87867225"/>
<gene>
    <name evidence="4" type="ORF">B0H65DRAFT_556982</name>
</gene>
<dbReference type="AlphaFoldDB" id="A0AAE0JGQ7"/>
<dbReference type="InterPro" id="IPR008030">
    <property type="entry name" value="NmrA-like"/>
</dbReference>
<dbReference type="InterPro" id="IPR036291">
    <property type="entry name" value="NAD(P)-bd_dom_sf"/>
</dbReference>